<keyword evidence="4" id="KW-1185">Reference proteome</keyword>
<proteinExistence type="predicted"/>
<feature type="chain" id="PRO_5046377722" description="Lipoprotein" evidence="2">
    <location>
        <begin position="36"/>
        <end position="192"/>
    </location>
</feature>
<comment type="caution">
    <text evidence="3">The sequence shown here is derived from an EMBL/GenBank/DDBJ whole genome shotgun (WGS) entry which is preliminary data.</text>
</comment>
<feature type="region of interest" description="Disordered" evidence="1">
    <location>
        <begin position="34"/>
        <end position="70"/>
    </location>
</feature>
<evidence type="ECO:0000313" key="3">
    <source>
        <dbReference type="EMBL" id="GAA4699868.1"/>
    </source>
</evidence>
<dbReference type="EMBL" id="BAABIM010000006">
    <property type="protein sequence ID" value="GAA4699868.1"/>
    <property type="molecule type" value="Genomic_DNA"/>
</dbReference>
<evidence type="ECO:0000256" key="1">
    <source>
        <dbReference type="SAM" id="MobiDB-lite"/>
    </source>
</evidence>
<gene>
    <name evidence="3" type="ORF">GCM10023226_43390</name>
</gene>
<keyword evidence="2" id="KW-0732">Signal</keyword>
<reference evidence="4" key="1">
    <citation type="journal article" date="2019" name="Int. J. Syst. Evol. Microbiol.">
        <title>The Global Catalogue of Microorganisms (GCM) 10K type strain sequencing project: providing services to taxonomists for standard genome sequencing and annotation.</title>
        <authorList>
            <consortium name="The Broad Institute Genomics Platform"/>
            <consortium name="The Broad Institute Genome Sequencing Center for Infectious Disease"/>
            <person name="Wu L."/>
            <person name="Ma J."/>
        </authorList>
    </citation>
    <scope>NUCLEOTIDE SEQUENCE [LARGE SCALE GENOMIC DNA]</scope>
    <source>
        <strain evidence="4">JCM 18127</strain>
    </source>
</reference>
<dbReference type="PROSITE" id="PS51257">
    <property type="entry name" value="PROKAR_LIPOPROTEIN"/>
    <property type="match status" value="1"/>
</dbReference>
<evidence type="ECO:0008006" key="5">
    <source>
        <dbReference type="Google" id="ProtNLM"/>
    </source>
</evidence>
<organism evidence="3 4">
    <name type="scientific">Nocardioides nanhaiensis</name>
    <dbReference type="NCBI Taxonomy" id="1476871"/>
    <lineage>
        <taxon>Bacteria</taxon>
        <taxon>Bacillati</taxon>
        <taxon>Actinomycetota</taxon>
        <taxon>Actinomycetes</taxon>
        <taxon>Propionibacteriales</taxon>
        <taxon>Nocardioidaceae</taxon>
        <taxon>Nocardioides</taxon>
    </lineage>
</organism>
<dbReference type="Proteomes" id="UP001500621">
    <property type="component" value="Unassembled WGS sequence"/>
</dbReference>
<accession>A0ABP8X327</accession>
<name>A0ABP8X327_9ACTN</name>
<feature type="compositionally biased region" description="Acidic residues" evidence="1">
    <location>
        <begin position="36"/>
        <end position="45"/>
    </location>
</feature>
<sequence length="192" mass="19784">MRSTTVLPRTTRRPVRRTLSATAALCLALSLAACSGDDDESDSPSEDGSSSATGGFDEAAEEAPGAPERRCTATVELTGAVESSWSGKALARLRADTDTGSGPDAVYTTTNKREQLSVYSAGEEFENAVTYTRGNQTFSADPALLADAAIETNGKSATVDVALNNVQGDEANVVAEITCGNGGGKKKNNNDG</sequence>
<protein>
    <recommendedName>
        <fullName evidence="5">Lipoprotein</fullName>
    </recommendedName>
</protein>
<feature type="signal peptide" evidence="2">
    <location>
        <begin position="1"/>
        <end position="35"/>
    </location>
</feature>
<evidence type="ECO:0000256" key="2">
    <source>
        <dbReference type="SAM" id="SignalP"/>
    </source>
</evidence>
<evidence type="ECO:0000313" key="4">
    <source>
        <dbReference type="Proteomes" id="UP001500621"/>
    </source>
</evidence>
<dbReference type="RefSeq" id="WP_345273253.1">
    <property type="nucleotide sequence ID" value="NZ_BAABIM010000006.1"/>
</dbReference>